<dbReference type="EMBL" id="CP003607">
    <property type="protein sequence ID" value="AFY83980.1"/>
    <property type="molecule type" value="Genomic_DNA"/>
</dbReference>
<dbReference type="OrthoDB" id="580746at2"/>
<dbReference type="HOGENOM" id="CLU_262033_0_0_3"/>
<dbReference type="Proteomes" id="UP000010367">
    <property type="component" value="Chromosome"/>
</dbReference>
<evidence type="ECO:0000256" key="1">
    <source>
        <dbReference type="SAM" id="Coils"/>
    </source>
</evidence>
<name>K9TN48_9CYAN</name>
<gene>
    <name evidence="2" type="ORF">Oscil6304_4462</name>
</gene>
<dbReference type="STRING" id="56110.Oscil6304_4462"/>
<evidence type="ECO:0000313" key="3">
    <source>
        <dbReference type="Proteomes" id="UP000010367"/>
    </source>
</evidence>
<proteinExistence type="predicted"/>
<dbReference type="RefSeq" id="WP_015150602.1">
    <property type="nucleotide sequence ID" value="NC_019693.1"/>
</dbReference>
<dbReference type="InParanoid" id="K9TN48"/>
<dbReference type="KEGG" id="oac:Oscil6304_4462"/>
<protein>
    <submittedName>
        <fullName evidence="2">Uncharacterized protein</fullName>
    </submittedName>
</protein>
<keyword evidence="1" id="KW-0175">Coiled coil</keyword>
<dbReference type="eggNOG" id="COG1196">
    <property type="taxonomic scope" value="Bacteria"/>
</dbReference>
<sequence>MEKFLRQLDEIEAIVDTVSPSQIERDPFGVATVYQLYANSYDPLDRVKELRNRLIEELEKGKSVNGYLSADYGYGKTATLIYLWSQCQQNKIVAVPPFKFKEVENLMLATYAWITAILKEEQKSEFLPELKALYEKCAVKSLKEQAVEIASKYKLSPEKALKIVQEFNTEITPDSVLLFWQESIPIIQKAGFRGLAIFADESQEFLRTEEGASARIQVLSDLIKGMRSLGKIPIALMLGMPTTPTESAIDEQAGDIIHRMKEQKVSLRLADAYTYEFPGKLWTALCVKFLENESQGWQLAHPATIESLSQLCDRKDLSSGPRTIIEVFKRIVKFYREHETAYTPVHLIQDYLEGRVEFYGVQQHKINNAIATLELLPPIIKHPQGLEAIKLMAMFPAGISATHAKEFGVLKSISELANDDNLSGLQITQPTEQSFALAALKRPNDPTVVDKILNRFRQNWFGSWNDVHKQEQATVPFMKDLLPLLFPASISGQKANWNWPSITWKQDRFGFYNVLTGAPERHHAQFPNRSLTLAVGNNPSELMQFVPPKPTHLDWRFYLSYDGNISEQPEQRLTAIAGTGQVDFHIQLARSFGREYPPAFGLLNNVIPPEQCSACTLLSLSQFIQDWLVDHAEISKSERARLEHHRRECHQYALRLLFPAIQSASWKVEGLEAVEGADTKLIESVFYQKCQSLFPEYQSFYSNLRPTVIKYKLLLEKLPLAIRRGRETYQAPKEEFEQLFETSGSGLGSILAVLSRHALVVDYKIANQKEKMSRITFTEHPLESFIQKQLESRGKVQTVETVSGTQEVKALAYPEVWKTVSEQGYLEQEFQETLEWLQRRRYVEWDRKKKIVRQSVAELDANDLTWSLNQLNTEVASLLEVFNDPLLYEIATSIECQQQSLAKIVNSLDQSNQTRQLPLFEQGDVESSQKKHGSEIALDQFQRTIQLEGDRLVAFCSEKKVDLQQCLNQIKVSVKQLTADFNGSKVNQILSGNSGVEACLDDHRKVVEREVNQLKKECETLVKSIEVNAEVLSLFRQLEQCQQEFERLKQTKDRLQPLVAGLEEWRIILNRAGKLKEELDNQPERLRRYEDEFVDRVVEYFNNRQVEGFLEYELLQRPLLEIEEQMNSERRSQREAFEVRLNKYEGLLTRLDQEQSRLSLLCRYDDEDSLGSYETLNQVFLEQLQEECDRRLSQREKLERDLSFLRWERQQDVTELCDRVTELKDELDQVSTAFPKLMTDINALEAAIEQLHDVAAKLDAIQVTVQQKFEPDASLAGEEKQILEAIASGAIVISQLRSSTPESLDLWQQLKTLYEKGHVEITLSQRESQ</sequence>
<keyword evidence="3" id="KW-1185">Reference proteome</keyword>
<feature type="coiled-coil region" evidence="1">
    <location>
        <begin position="1004"/>
        <end position="1092"/>
    </location>
</feature>
<organism evidence="2 3">
    <name type="scientific">Oscillatoria acuminata PCC 6304</name>
    <dbReference type="NCBI Taxonomy" id="56110"/>
    <lineage>
        <taxon>Bacteria</taxon>
        <taxon>Bacillati</taxon>
        <taxon>Cyanobacteriota</taxon>
        <taxon>Cyanophyceae</taxon>
        <taxon>Oscillatoriophycideae</taxon>
        <taxon>Oscillatoriales</taxon>
        <taxon>Oscillatoriaceae</taxon>
        <taxon>Oscillatoria</taxon>
    </lineage>
</organism>
<reference evidence="2 3" key="1">
    <citation type="submission" date="2012-06" db="EMBL/GenBank/DDBJ databases">
        <title>Finished chromosome of genome of Oscillatoria acuminata PCC 6304.</title>
        <authorList>
            <consortium name="US DOE Joint Genome Institute"/>
            <person name="Gugger M."/>
            <person name="Coursin T."/>
            <person name="Rippka R."/>
            <person name="Tandeau De Marsac N."/>
            <person name="Huntemann M."/>
            <person name="Wei C.-L."/>
            <person name="Han J."/>
            <person name="Detter J.C."/>
            <person name="Han C."/>
            <person name="Tapia R."/>
            <person name="Davenport K."/>
            <person name="Daligault H."/>
            <person name="Erkkila T."/>
            <person name="Gu W."/>
            <person name="Munk A.C.C."/>
            <person name="Teshima H."/>
            <person name="Xu Y."/>
            <person name="Chain P."/>
            <person name="Chen A."/>
            <person name="Krypides N."/>
            <person name="Mavromatis K."/>
            <person name="Markowitz V."/>
            <person name="Szeto E."/>
            <person name="Ivanova N."/>
            <person name="Mikhailova N."/>
            <person name="Ovchinnikova G."/>
            <person name="Pagani I."/>
            <person name="Pati A."/>
            <person name="Goodwin L."/>
            <person name="Peters L."/>
            <person name="Pitluck S."/>
            <person name="Woyke T."/>
            <person name="Kerfeld C."/>
        </authorList>
    </citation>
    <scope>NUCLEOTIDE SEQUENCE [LARGE SCALE GENOMIC DNA]</scope>
    <source>
        <strain evidence="2 3">PCC 6304</strain>
    </source>
</reference>
<accession>K9TN48</accession>
<evidence type="ECO:0000313" key="2">
    <source>
        <dbReference type="EMBL" id="AFY83980.1"/>
    </source>
</evidence>